<dbReference type="GO" id="GO:0016020">
    <property type="term" value="C:membrane"/>
    <property type="evidence" value="ECO:0007669"/>
    <property type="project" value="UniProtKB-SubCell"/>
</dbReference>
<evidence type="ECO:0000259" key="11">
    <source>
        <dbReference type="PROSITE" id="PS50262"/>
    </source>
</evidence>
<feature type="transmembrane region" description="Helical" evidence="10">
    <location>
        <begin position="73"/>
        <end position="97"/>
    </location>
</feature>
<proteinExistence type="predicted"/>
<feature type="coiled-coil region" evidence="8">
    <location>
        <begin position="46"/>
        <end position="73"/>
    </location>
</feature>
<dbReference type="AlphaFoldDB" id="A0A8B6HMF2"/>
<accession>A0A8B6HMF2</accession>
<keyword evidence="2 10" id="KW-0812">Transmembrane</keyword>
<comment type="subcellular location">
    <subcellularLocation>
        <location evidence="1">Membrane</location>
        <topology evidence="1">Multi-pass membrane protein</topology>
    </subcellularLocation>
</comment>
<name>A0A8B6HMF2_MYTGA</name>
<feature type="transmembrane region" description="Helical" evidence="10">
    <location>
        <begin position="12"/>
        <end position="36"/>
    </location>
</feature>
<evidence type="ECO:0000256" key="3">
    <source>
        <dbReference type="ARBA" id="ARBA00022989"/>
    </source>
</evidence>
<keyword evidence="8" id="KW-0175">Coiled coil</keyword>
<organism evidence="12 13">
    <name type="scientific">Mytilus galloprovincialis</name>
    <name type="common">Mediterranean mussel</name>
    <dbReference type="NCBI Taxonomy" id="29158"/>
    <lineage>
        <taxon>Eukaryota</taxon>
        <taxon>Metazoa</taxon>
        <taxon>Spiralia</taxon>
        <taxon>Lophotrochozoa</taxon>
        <taxon>Mollusca</taxon>
        <taxon>Bivalvia</taxon>
        <taxon>Autobranchia</taxon>
        <taxon>Pteriomorphia</taxon>
        <taxon>Mytilida</taxon>
        <taxon>Mytiloidea</taxon>
        <taxon>Mytilidae</taxon>
        <taxon>Mytilinae</taxon>
        <taxon>Mytilus</taxon>
    </lineage>
</organism>
<keyword evidence="13" id="KW-1185">Reference proteome</keyword>
<dbReference type="GO" id="GO:0004930">
    <property type="term" value="F:G protein-coupled receptor activity"/>
    <property type="evidence" value="ECO:0007669"/>
    <property type="project" value="UniProtKB-KW"/>
</dbReference>
<evidence type="ECO:0000256" key="7">
    <source>
        <dbReference type="ARBA" id="ARBA00023224"/>
    </source>
</evidence>
<evidence type="ECO:0000256" key="10">
    <source>
        <dbReference type="SAM" id="Phobius"/>
    </source>
</evidence>
<evidence type="ECO:0000256" key="5">
    <source>
        <dbReference type="ARBA" id="ARBA00023136"/>
    </source>
</evidence>
<dbReference type="Gene3D" id="1.20.1070.10">
    <property type="entry name" value="Rhodopsin 7-helix transmembrane proteins"/>
    <property type="match status" value="1"/>
</dbReference>
<evidence type="ECO:0000256" key="1">
    <source>
        <dbReference type="ARBA" id="ARBA00004141"/>
    </source>
</evidence>
<evidence type="ECO:0000256" key="8">
    <source>
        <dbReference type="SAM" id="Coils"/>
    </source>
</evidence>
<evidence type="ECO:0000256" key="2">
    <source>
        <dbReference type="ARBA" id="ARBA00022692"/>
    </source>
</evidence>
<dbReference type="PANTHER" id="PTHR24240">
    <property type="entry name" value="OPSIN"/>
    <property type="match status" value="1"/>
</dbReference>
<evidence type="ECO:0000256" key="4">
    <source>
        <dbReference type="ARBA" id="ARBA00023040"/>
    </source>
</evidence>
<dbReference type="PROSITE" id="PS50262">
    <property type="entry name" value="G_PROTEIN_RECEP_F1_2"/>
    <property type="match status" value="1"/>
</dbReference>
<protein>
    <recommendedName>
        <fullName evidence="11">G-protein coupled receptors family 1 profile domain-containing protein</fullName>
    </recommendedName>
</protein>
<feature type="compositionally biased region" description="Basic and acidic residues" evidence="9">
    <location>
        <begin position="166"/>
        <end position="193"/>
    </location>
</feature>
<dbReference type="InterPro" id="IPR050125">
    <property type="entry name" value="GPCR_opsins"/>
</dbReference>
<dbReference type="InterPro" id="IPR000276">
    <property type="entry name" value="GPCR_Rhodpsn"/>
</dbReference>
<evidence type="ECO:0000313" key="12">
    <source>
        <dbReference type="EMBL" id="VDI81006.1"/>
    </source>
</evidence>
<keyword evidence="3 10" id="KW-1133">Transmembrane helix</keyword>
<feature type="region of interest" description="Disordered" evidence="9">
    <location>
        <begin position="157"/>
        <end position="194"/>
    </location>
</feature>
<evidence type="ECO:0000256" key="6">
    <source>
        <dbReference type="ARBA" id="ARBA00023170"/>
    </source>
</evidence>
<keyword evidence="6" id="KW-0675">Receptor</keyword>
<comment type="caution">
    <text evidence="12">The sequence shown here is derived from an EMBL/GenBank/DDBJ whole genome shotgun (WGS) entry which is preliminary data.</text>
</comment>
<dbReference type="OrthoDB" id="10364046at2759"/>
<reference evidence="12" key="1">
    <citation type="submission" date="2018-11" db="EMBL/GenBank/DDBJ databases">
        <authorList>
            <person name="Alioto T."/>
            <person name="Alioto T."/>
        </authorList>
    </citation>
    <scope>NUCLEOTIDE SEQUENCE</scope>
</reference>
<feature type="transmembrane region" description="Helical" evidence="10">
    <location>
        <begin position="109"/>
        <end position="130"/>
    </location>
</feature>
<evidence type="ECO:0000313" key="13">
    <source>
        <dbReference type="Proteomes" id="UP000596742"/>
    </source>
</evidence>
<evidence type="ECO:0000256" key="9">
    <source>
        <dbReference type="SAM" id="MobiDB-lite"/>
    </source>
</evidence>
<keyword evidence="5 10" id="KW-0472">Membrane</keyword>
<sequence length="240" mass="27151">MNLSAENNNAKSFVLTIVSLYFVLPILVMIFAYGSIYAKVLKDAKNESANHRREDSEDKRKELRRKMTVEKRLAVTVSINIGFFLICYTPYAFIVIWKVLNTDAEIDPIAMAIPTMLTKIAGVFTPFVYLGKHKAFREHLLSIYPCFRSKNRVHPSIDGGPRTTVSHKEETPGVHSAKSKESNNSKHREDGHSEVAVYTVETSDIYEYQKESSFSKIIPKSLVDITDTIDTESIIIVSDV</sequence>
<dbReference type="PRINTS" id="PR00237">
    <property type="entry name" value="GPCRRHODOPSN"/>
</dbReference>
<feature type="domain" description="G-protein coupled receptors family 1 profile" evidence="11">
    <location>
        <begin position="1"/>
        <end position="129"/>
    </location>
</feature>
<dbReference type="InterPro" id="IPR017452">
    <property type="entry name" value="GPCR_Rhodpsn_7TM"/>
</dbReference>
<keyword evidence="7" id="KW-0807">Transducer</keyword>
<keyword evidence="4" id="KW-0297">G-protein coupled receptor</keyword>
<dbReference type="EMBL" id="UYJE01010220">
    <property type="protein sequence ID" value="VDI81006.1"/>
    <property type="molecule type" value="Genomic_DNA"/>
</dbReference>
<dbReference type="Pfam" id="PF00001">
    <property type="entry name" value="7tm_1"/>
    <property type="match status" value="1"/>
</dbReference>
<gene>
    <name evidence="12" type="ORF">MGAL_10B004296</name>
</gene>
<dbReference type="SUPFAM" id="SSF81321">
    <property type="entry name" value="Family A G protein-coupled receptor-like"/>
    <property type="match status" value="1"/>
</dbReference>
<dbReference type="Proteomes" id="UP000596742">
    <property type="component" value="Unassembled WGS sequence"/>
</dbReference>